<feature type="compositionally biased region" description="Basic and acidic residues" evidence="4">
    <location>
        <begin position="571"/>
        <end position="582"/>
    </location>
</feature>
<proteinExistence type="predicted"/>
<evidence type="ECO:0000313" key="6">
    <source>
        <dbReference type="EMBL" id="AQS71863.1"/>
    </source>
</evidence>
<feature type="region of interest" description="Disordered" evidence="4">
    <location>
        <begin position="543"/>
        <end position="582"/>
    </location>
</feature>
<comment type="cofactor">
    <cofactor evidence="1">
        <name>pantetheine 4'-phosphate</name>
        <dbReference type="ChEBI" id="CHEBI:47942"/>
    </cofactor>
</comment>
<evidence type="ECO:0000256" key="4">
    <source>
        <dbReference type="SAM" id="MobiDB-lite"/>
    </source>
</evidence>
<dbReference type="GO" id="GO:0008610">
    <property type="term" value="P:lipid biosynthetic process"/>
    <property type="evidence" value="ECO:0007669"/>
    <property type="project" value="UniProtKB-ARBA"/>
</dbReference>
<dbReference type="InterPro" id="IPR001242">
    <property type="entry name" value="Condensation_dom"/>
</dbReference>
<accession>A0A1S6JJB8</accession>
<dbReference type="GO" id="GO:0003824">
    <property type="term" value="F:catalytic activity"/>
    <property type="evidence" value="ECO:0007669"/>
    <property type="project" value="InterPro"/>
</dbReference>
<dbReference type="OrthoDB" id="2085352at2"/>
<keyword evidence="2" id="KW-0596">Phosphopantetheine</keyword>
<dbReference type="Pfam" id="PF00668">
    <property type="entry name" value="Condensation"/>
    <property type="match status" value="1"/>
</dbReference>
<dbReference type="InterPro" id="IPR009081">
    <property type="entry name" value="PP-bd_ACP"/>
</dbReference>
<protein>
    <submittedName>
        <fullName evidence="6">Condensation protein</fullName>
    </submittedName>
</protein>
<dbReference type="SMART" id="SM00823">
    <property type="entry name" value="PKS_PP"/>
    <property type="match status" value="2"/>
</dbReference>
<dbReference type="Gene3D" id="1.10.1200.10">
    <property type="entry name" value="ACP-like"/>
    <property type="match status" value="1"/>
</dbReference>
<evidence type="ECO:0000259" key="5">
    <source>
        <dbReference type="PROSITE" id="PS50075"/>
    </source>
</evidence>
<dbReference type="PROSITE" id="PS50075">
    <property type="entry name" value="CARRIER"/>
    <property type="match status" value="2"/>
</dbReference>
<dbReference type="SUPFAM" id="SSF47336">
    <property type="entry name" value="ACP-like"/>
    <property type="match status" value="2"/>
</dbReference>
<dbReference type="PROSITE" id="PS00012">
    <property type="entry name" value="PHOSPHOPANTETHEINE"/>
    <property type="match status" value="2"/>
</dbReference>
<evidence type="ECO:0000256" key="2">
    <source>
        <dbReference type="ARBA" id="ARBA00022450"/>
    </source>
</evidence>
<dbReference type="Gene3D" id="3.30.559.30">
    <property type="entry name" value="Nonribosomal peptide synthetase, condensation domain"/>
    <property type="match status" value="1"/>
</dbReference>
<organism evidence="6 7">
    <name type="scientific">Streptomyces pactum</name>
    <dbReference type="NCBI Taxonomy" id="68249"/>
    <lineage>
        <taxon>Bacteria</taxon>
        <taxon>Bacillati</taxon>
        <taxon>Actinomycetota</taxon>
        <taxon>Actinomycetes</taxon>
        <taxon>Kitasatosporales</taxon>
        <taxon>Streptomycetaceae</taxon>
        <taxon>Streptomyces</taxon>
    </lineage>
</organism>
<evidence type="ECO:0000256" key="1">
    <source>
        <dbReference type="ARBA" id="ARBA00001957"/>
    </source>
</evidence>
<dbReference type="Gene3D" id="3.30.559.10">
    <property type="entry name" value="Chloramphenicol acetyltransferase-like domain"/>
    <property type="match status" value="1"/>
</dbReference>
<sequence length="654" mass="71008">MVDAVRAVWADALETDPTAVPAHASFLSLGGDSVLAVRMAAMLRKRLGTPLALADIRVEQSAAQLAALVHERSTGSGTGTLRPLPLDLRRRADPDAAFPLLPLQQGYFVGQQDAWELSYRSAHHYVDIGLEDIDADEAPEALQDALERLAEHQAVLRARILPDGRQRILPLDDPDAVPRLGVTDLRGADEETAAARLAEIRHEMSTEGPDPATGCGLDMRLTLMPGDRARLHSATSLLIIDGWSSGVFYRDLFALVSDYNAVLAPLDIDYGDYVTTLRDLPGTQAWQEDRDWWWDRLDSFPLPPALPLVADPAEVRPTLMGTRQAVLAPERWSALRRLSTEHGVTPSAAMFAAFAGAVARACGHRRFLLNTLQLNRLPLHPDVSRLVGAFSSTMLLPVDLPAAPVFADLASRAQQDIGDALAHNLVTGVEVSRELGRRRGTHRPVAPVVFQSTLGVDAALGSEVPQEAGPLGVIDLLSHHQQLRTPQVALEVRLFELRGELVVVFSLVEELFAGADVDRMFADLMVTVESLVEPDGWSAVVELPDPVDGEQEGPSRQASGRRLSMPATVTDRAEPGPPRDDTERAVAAHWEKSLDCPVDERTAEFFALGGDSLLAVRMLGSLAREGLGRVTPRRFLRQPTVAGLAAALREPDGR</sequence>
<dbReference type="KEGG" id="spac:B1H29_07220"/>
<name>A0A1S6JJB8_9ACTN</name>
<dbReference type="EMBL" id="CP019724">
    <property type="protein sequence ID" value="AQS71863.1"/>
    <property type="molecule type" value="Genomic_DNA"/>
</dbReference>
<dbReference type="PANTHER" id="PTHR45527:SF1">
    <property type="entry name" value="FATTY ACID SYNTHASE"/>
    <property type="match status" value="1"/>
</dbReference>
<dbReference type="Proteomes" id="UP000189443">
    <property type="component" value="Chromosome"/>
</dbReference>
<dbReference type="GO" id="GO:0031177">
    <property type="term" value="F:phosphopantetheine binding"/>
    <property type="evidence" value="ECO:0007669"/>
    <property type="project" value="InterPro"/>
</dbReference>
<evidence type="ECO:0000313" key="7">
    <source>
        <dbReference type="Proteomes" id="UP000189443"/>
    </source>
</evidence>
<dbReference type="InterPro" id="IPR029058">
    <property type="entry name" value="AB_hydrolase_fold"/>
</dbReference>
<feature type="domain" description="Carrier" evidence="5">
    <location>
        <begin position="1"/>
        <end position="73"/>
    </location>
</feature>
<dbReference type="InterPro" id="IPR020806">
    <property type="entry name" value="PKS_PP-bd"/>
</dbReference>
<dbReference type="PANTHER" id="PTHR45527">
    <property type="entry name" value="NONRIBOSOMAL PEPTIDE SYNTHETASE"/>
    <property type="match status" value="1"/>
</dbReference>
<dbReference type="GO" id="GO:0043041">
    <property type="term" value="P:amino acid activation for nonribosomal peptide biosynthetic process"/>
    <property type="evidence" value="ECO:0007669"/>
    <property type="project" value="TreeGrafter"/>
</dbReference>
<keyword evidence="7" id="KW-1185">Reference proteome</keyword>
<dbReference type="SUPFAM" id="SSF52777">
    <property type="entry name" value="CoA-dependent acyltransferases"/>
    <property type="match status" value="2"/>
</dbReference>
<dbReference type="Gene3D" id="3.40.50.1820">
    <property type="entry name" value="alpha/beta hydrolase"/>
    <property type="match status" value="1"/>
</dbReference>
<feature type="domain" description="Carrier" evidence="5">
    <location>
        <begin position="577"/>
        <end position="652"/>
    </location>
</feature>
<evidence type="ECO:0000256" key="3">
    <source>
        <dbReference type="ARBA" id="ARBA00022553"/>
    </source>
</evidence>
<reference evidence="6 7" key="1">
    <citation type="submission" date="2017-02" db="EMBL/GenBank/DDBJ databases">
        <title>Streptomyces pactum ACT12 Genome sequencing and assembly.</title>
        <authorList>
            <person name="Xue Q."/>
            <person name="Yan X."/>
            <person name="Jia L."/>
            <person name="Yan H."/>
        </authorList>
    </citation>
    <scope>NUCLEOTIDE SEQUENCE [LARGE SCALE GENOMIC DNA]</scope>
    <source>
        <strain evidence="6 7">ACT12</strain>
    </source>
</reference>
<dbReference type="Pfam" id="PF00550">
    <property type="entry name" value="PP-binding"/>
    <property type="match status" value="2"/>
</dbReference>
<dbReference type="InterPro" id="IPR006162">
    <property type="entry name" value="Ppantetheine_attach_site"/>
</dbReference>
<dbReference type="GO" id="GO:0017000">
    <property type="term" value="P:antibiotic biosynthetic process"/>
    <property type="evidence" value="ECO:0007669"/>
    <property type="project" value="UniProtKB-ARBA"/>
</dbReference>
<dbReference type="GO" id="GO:0044550">
    <property type="term" value="P:secondary metabolite biosynthetic process"/>
    <property type="evidence" value="ECO:0007669"/>
    <property type="project" value="TreeGrafter"/>
</dbReference>
<dbReference type="InterPro" id="IPR023213">
    <property type="entry name" value="CAT-like_dom_sf"/>
</dbReference>
<dbReference type="GO" id="GO:0005737">
    <property type="term" value="C:cytoplasm"/>
    <property type="evidence" value="ECO:0007669"/>
    <property type="project" value="TreeGrafter"/>
</dbReference>
<dbReference type="AlphaFoldDB" id="A0A1S6JJB8"/>
<gene>
    <name evidence="6" type="ORF">B1H29_07220</name>
</gene>
<keyword evidence="3" id="KW-0597">Phosphoprotein</keyword>
<dbReference type="InterPro" id="IPR036736">
    <property type="entry name" value="ACP-like_sf"/>
</dbReference>